<feature type="domain" description="Plasmid replication protein C N-terminal" evidence="2">
    <location>
        <begin position="11"/>
        <end position="182"/>
    </location>
</feature>
<evidence type="ECO:0000259" key="3">
    <source>
        <dbReference type="Pfam" id="PF11800"/>
    </source>
</evidence>
<accession>A0A1G7NP48</accession>
<dbReference type="RefSeq" id="WP_092090183.1">
    <property type="nucleotide sequence ID" value="NZ_FMZW01000071.1"/>
</dbReference>
<evidence type="ECO:0000259" key="2">
    <source>
        <dbReference type="Pfam" id="PF03428"/>
    </source>
</evidence>
<evidence type="ECO:0000256" key="1">
    <source>
        <dbReference type="SAM" id="MobiDB-lite"/>
    </source>
</evidence>
<feature type="domain" description="Plasmid replication protein C C-terminal" evidence="3">
    <location>
        <begin position="300"/>
        <end position="411"/>
    </location>
</feature>
<protein>
    <submittedName>
        <fullName evidence="4">Replication initiation protein RepC</fullName>
    </submittedName>
</protein>
<dbReference type="NCBIfam" id="NF040974">
    <property type="entry name" value="RepABC_RepC"/>
    <property type="match status" value="1"/>
</dbReference>
<dbReference type="AlphaFoldDB" id="A0A1G7NP48"/>
<dbReference type="InterPro" id="IPR021760">
    <property type="entry name" value="RepC_C"/>
</dbReference>
<proteinExistence type="predicted"/>
<dbReference type="InterPro" id="IPR047611">
    <property type="entry name" value="RepABC_RepC"/>
</dbReference>
<dbReference type="Pfam" id="PF11800">
    <property type="entry name" value="RP-C_C"/>
    <property type="match status" value="1"/>
</dbReference>
<gene>
    <name evidence="4" type="ORF">SAMN05216337_107126</name>
</gene>
<organism evidence="4 5">
    <name type="scientific">Bradyrhizobium brasilense</name>
    <dbReference type="NCBI Taxonomy" id="1419277"/>
    <lineage>
        <taxon>Bacteria</taxon>
        <taxon>Pseudomonadati</taxon>
        <taxon>Pseudomonadota</taxon>
        <taxon>Alphaproteobacteria</taxon>
        <taxon>Hyphomicrobiales</taxon>
        <taxon>Nitrobacteraceae</taxon>
        <taxon>Bradyrhizobium</taxon>
    </lineage>
</organism>
<dbReference type="Pfam" id="PF03428">
    <property type="entry name" value="RP-C"/>
    <property type="match status" value="1"/>
</dbReference>
<dbReference type="Proteomes" id="UP000199245">
    <property type="component" value="Unassembled WGS sequence"/>
</dbReference>
<sequence length="415" mass="45091">MRTHHPQPGQRGITPAQIAASMATEAMRDRLGSPSRDRLILAQKDAAQALGLRGAPRHVLEKLCACYGGKPIKNEIIVWPASKWLVAATGLDERTIRRATQQLIGLGLIIPKDSPRRYRYATKGAGGEIEDAFGFILSPLIHLHAGFAGIVLQKDRDRQARVALDDDISRHRIATRAALTAAVPYDEKGKTEPLLAELAELERRIPRRDRIAPREPILASLVELRDRAEGLFYEITKSLDDQSSDKKMPGSAGRNARHLEKDPENSNEISKAACEIDGRAGCGSSEPSQPTVAVSNRAVPLALVVEACPSLSDAGIDCRSVTDFVAAGRILRPGFGASPDAWAEGESCLGELHAALLAIYVHQLACDDAAANGPPVRGSRRSNFGGLFRSLIRKTAARQFMMTTALLELRRKRMS</sequence>
<reference evidence="4 5" key="1">
    <citation type="submission" date="2016-10" db="EMBL/GenBank/DDBJ databases">
        <authorList>
            <person name="de Groot N.N."/>
        </authorList>
    </citation>
    <scope>NUCLEOTIDE SEQUENCE [LARGE SCALE GENOMIC DNA]</scope>
    <source>
        <strain evidence="4 5">R5</strain>
    </source>
</reference>
<evidence type="ECO:0000313" key="4">
    <source>
        <dbReference type="EMBL" id="SDF75069.1"/>
    </source>
</evidence>
<evidence type="ECO:0000313" key="5">
    <source>
        <dbReference type="Proteomes" id="UP000199245"/>
    </source>
</evidence>
<name>A0A1G7NP48_9BRAD</name>
<dbReference type="InterPro" id="IPR005090">
    <property type="entry name" value="RepC_N"/>
</dbReference>
<feature type="region of interest" description="Disordered" evidence="1">
    <location>
        <begin position="241"/>
        <end position="267"/>
    </location>
</feature>
<dbReference type="EMBL" id="FMZW01000071">
    <property type="protein sequence ID" value="SDF75069.1"/>
    <property type="molecule type" value="Genomic_DNA"/>
</dbReference>